<protein>
    <submittedName>
        <fullName evidence="3">Filamentous hemagglutinin N-terminal domain-containing protein</fullName>
    </submittedName>
</protein>
<sequence>MKYILIGLCGFAIATPSFGQSLGQIVPDTSQPINSIVTVDGNNQIVTGGTTSGSNLFHSFQEFSLPTGTQVFFNNPVTIDNIITRVTGGGISQIDGIISANGTANLFLLNPNGIIFGFNAALNIGGSFFASTAETITFADGSEFSAKNPQTPPLLNVNVPIGLQLGENPGTIVNYSRASINERVLGLAVQPGQTLGLIGGNLNLEGGHINAIQGQVELAAIVNGEWPISISGNQQPVFLENPDLLMGNIQLSQQAVVNTTGLGGGEINIRGGLISLTDNSQILANTGGDFNGVGITIEGDRLRLENNSLISSSTLGSGAAGAIDIAVGNLEIIGNGDSNILPALLSGNFSPDFLSNGIFSISAGAGAAGKVTLNIDRLQLTAGAAILTTTLGPNKGGNLTLNATDFVELFGGSLMITGSGNTGAAGDFTLNTNQLKIQDGSLIATSPTAASQGSGGNLTVNAGTSVEISNIPPGRPVPGGLFTTTLGAGDAGDLMVNTRQLVLRDGAQINSSSSGRGIGGNLTVNATESIEINGTTADISWISGLYTSSSLLDVQGLSGASPAGTLTVNTGRLSILNGGIISAASEEGSAGSLQINASELLEITGMTNTAIPELQKASSLLANSVGSGKAGDLLIQTDKLIVSDRAFITVSGEGTGNAGNLQISANSIHLNNGSLRATTASGEGGNIFLNSQTLQLRENSNISTEARGSGNGGNININSQIIAALENSDIIANASQGFGGRVIIDSQGIFGTQFRQQLTPNSDITATSKLGPQFSGVVEINTPDIDPGAGLVELQTEVVDVQSLVDRDVCGNPGNSFYITGRGGLPPHPDEPLSSDTVWIDDRAAARMRFRATFVGEISTINPEKIIEATGWKIDPDGQIILTANQPFMLPNTEYWRSDLKCQQIN</sequence>
<gene>
    <name evidence="3" type="ORF">ABWT76_001029</name>
</gene>
<feature type="domain" description="Filamentous haemagglutinin FhaB/tRNA nuclease CdiA-like TPS" evidence="2">
    <location>
        <begin position="28"/>
        <end position="139"/>
    </location>
</feature>
<reference evidence="3" key="1">
    <citation type="submission" date="2024-07" db="EMBL/GenBank/DDBJ databases">
        <authorList>
            <person name="Kim Y.J."/>
            <person name="Jeong J.Y."/>
        </authorList>
    </citation>
    <scope>NUCLEOTIDE SEQUENCE</scope>
    <source>
        <strain evidence="3">GIHE-MW2</strain>
    </source>
</reference>
<dbReference type="RefSeq" id="WP_354635754.1">
    <property type="nucleotide sequence ID" value="NZ_CP159837.1"/>
</dbReference>
<dbReference type="SMART" id="SM00912">
    <property type="entry name" value="Haemagg_act"/>
    <property type="match status" value="1"/>
</dbReference>
<dbReference type="NCBIfam" id="TIGR01901">
    <property type="entry name" value="adhes_NPXG"/>
    <property type="match status" value="1"/>
</dbReference>
<dbReference type="EMBL" id="CP159837">
    <property type="protein sequence ID" value="XCM38197.1"/>
    <property type="molecule type" value="Genomic_DNA"/>
</dbReference>
<proteinExistence type="predicted"/>
<evidence type="ECO:0000256" key="1">
    <source>
        <dbReference type="SAM" id="SignalP"/>
    </source>
</evidence>
<feature type="signal peptide" evidence="1">
    <location>
        <begin position="1"/>
        <end position="19"/>
    </location>
</feature>
<dbReference type="InterPro" id="IPR012334">
    <property type="entry name" value="Pectin_lyas_fold"/>
</dbReference>
<keyword evidence="1" id="KW-0732">Signal</keyword>
<dbReference type="Pfam" id="PF05860">
    <property type="entry name" value="TPS"/>
    <property type="match status" value="1"/>
</dbReference>
<dbReference type="SUPFAM" id="SSF51126">
    <property type="entry name" value="Pectin lyase-like"/>
    <property type="match status" value="4"/>
</dbReference>
<name>A0AAU8JI45_9CYAN</name>
<evidence type="ECO:0000259" key="2">
    <source>
        <dbReference type="SMART" id="SM00912"/>
    </source>
</evidence>
<evidence type="ECO:0000313" key="3">
    <source>
        <dbReference type="EMBL" id="XCM38197.1"/>
    </source>
</evidence>
<dbReference type="InterPro" id="IPR011050">
    <property type="entry name" value="Pectin_lyase_fold/virulence"/>
</dbReference>
<organism evidence="3">
    <name type="scientific">Planktothricoides raciborskii GIHE-MW2</name>
    <dbReference type="NCBI Taxonomy" id="2792601"/>
    <lineage>
        <taxon>Bacteria</taxon>
        <taxon>Bacillati</taxon>
        <taxon>Cyanobacteriota</taxon>
        <taxon>Cyanophyceae</taxon>
        <taxon>Oscillatoriophycideae</taxon>
        <taxon>Oscillatoriales</taxon>
        <taxon>Oscillatoriaceae</taxon>
        <taxon>Planktothricoides</taxon>
    </lineage>
</organism>
<dbReference type="InterPro" id="IPR008638">
    <property type="entry name" value="FhaB/CdiA-like_TPS"/>
</dbReference>
<dbReference type="AlphaFoldDB" id="A0AAU8JI45"/>
<dbReference type="Gene3D" id="2.160.20.10">
    <property type="entry name" value="Single-stranded right-handed beta-helix, Pectin lyase-like"/>
    <property type="match status" value="2"/>
</dbReference>
<accession>A0AAU8JI45</accession>
<feature type="chain" id="PRO_5043392278" evidence="1">
    <location>
        <begin position="20"/>
        <end position="906"/>
    </location>
</feature>